<dbReference type="EMBL" id="NILC01000021">
    <property type="protein sequence ID" value="TWL28749.1"/>
    <property type="molecule type" value="Genomic_DNA"/>
</dbReference>
<feature type="chain" id="PRO_5041166411" evidence="6">
    <location>
        <begin position="20"/>
        <end position="264"/>
    </location>
</feature>
<feature type="binding site" evidence="5">
    <location>
        <position position="45"/>
    </location>
    <ligand>
        <name>molybdate</name>
        <dbReference type="ChEBI" id="CHEBI:36264"/>
    </ligand>
</feature>
<dbReference type="FunFam" id="3.40.190.10:FF:000035">
    <property type="entry name" value="Molybdate ABC transporter substrate-binding protein"/>
    <property type="match status" value="1"/>
</dbReference>
<dbReference type="PROSITE" id="PS51257">
    <property type="entry name" value="PROKAR_LIPOPROTEIN"/>
    <property type="match status" value="1"/>
</dbReference>
<reference evidence="7 10" key="2">
    <citation type="submission" date="2020-12" db="EMBL/GenBank/DDBJ databases">
        <title>FDA dAtabase for Regulatory Grade micrObial Sequences (FDA-ARGOS): Supporting development and validation of Infectious Disease Dx tests.</title>
        <authorList>
            <person name="Nelson B."/>
            <person name="Plummer A."/>
            <person name="Tallon L."/>
            <person name="Sadzewicz L."/>
            <person name="Zhao X."/>
            <person name="Boylan J."/>
            <person name="Ott S."/>
            <person name="Bowen H."/>
            <person name="Vavikolanu K."/>
            <person name="Mehta A."/>
            <person name="Aluvathingal J."/>
            <person name="Nadendla S."/>
            <person name="Myers T."/>
            <person name="Yan Y."/>
            <person name="Sichtig H."/>
        </authorList>
    </citation>
    <scope>NUCLEOTIDE SEQUENCE [LARGE SCALE GENOMIC DNA]</scope>
    <source>
        <strain evidence="7 10">FDAARGOS_923</strain>
    </source>
</reference>
<dbReference type="PANTHER" id="PTHR30632:SF0">
    <property type="entry name" value="SULFATE-BINDING PROTEIN"/>
    <property type="match status" value="1"/>
</dbReference>
<accession>A0A415J035</accession>
<name>A0A415J035_BACLI</name>
<dbReference type="RefSeq" id="WP_003180424.1">
    <property type="nucleotide sequence ID" value="NZ_CAJCKC010000001.1"/>
</dbReference>
<evidence type="ECO:0000313" key="7">
    <source>
        <dbReference type="EMBL" id="QPR72284.1"/>
    </source>
</evidence>
<evidence type="ECO:0000256" key="2">
    <source>
        <dbReference type="ARBA" id="ARBA00022505"/>
    </source>
</evidence>
<dbReference type="NCBIfam" id="TIGR01256">
    <property type="entry name" value="modA"/>
    <property type="match status" value="1"/>
</dbReference>
<reference evidence="8 9" key="1">
    <citation type="submission" date="2019-06" db="EMBL/GenBank/DDBJ databases">
        <title>Genome sequence analysis of &gt;100 Bacillus licheniformis strains suggests intrinsic resistance to this species.</title>
        <authorList>
            <person name="Wels M."/>
            <person name="Siezen R.J."/>
            <person name="Johansen E."/>
            <person name="Stuer-Lauridsen B."/>
            <person name="Bjerre K."/>
            <person name="Nielsen B.K.K."/>
        </authorList>
    </citation>
    <scope>NUCLEOTIDE SEQUENCE [LARGE SCALE GENOMIC DNA]</scope>
    <source>
        <strain evidence="8 9">BAC-16736</strain>
    </source>
</reference>
<keyword evidence="2 5" id="KW-0500">Molybdenum</keyword>
<evidence type="ECO:0000256" key="1">
    <source>
        <dbReference type="ARBA" id="ARBA00009175"/>
    </source>
</evidence>
<feature type="binding site" evidence="5">
    <location>
        <position position="155"/>
    </location>
    <ligand>
        <name>molybdate</name>
        <dbReference type="ChEBI" id="CHEBI:36264"/>
    </ligand>
</feature>
<dbReference type="PANTHER" id="PTHR30632">
    <property type="entry name" value="MOLYBDATE-BINDING PERIPLASMIC PROTEIN"/>
    <property type="match status" value="1"/>
</dbReference>
<evidence type="ECO:0000313" key="10">
    <source>
        <dbReference type="Proteomes" id="UP000595038"/>
    </source>
</evidence>
<dbReference type="GO" id="GO:0030973">
    <property type="term" value="F:molybdate ion binding"/>
    <property type="evidence" value="ECO:0007669"/>
    <property type="project" value="TreeGrafter"/>
</dbReference>
<dbReference type="GO" id="GO:0046872">
    <property type="term" value="F:metal ion binding"/>
    <property type="evidence" value="ECO:0007669"/>
    <property type="project" value="UniProtKB-KW"/>
</dbReference>
<dbReference type="PIRSF" id="PIRSF004846">
    <property type="entry name" value="ModA"/>
    <property type="match status" value="1"/>
</dbReference>
<dbReference type="InterPro" id="IPR041879">
    <property type="entry name" value="YvgL-like_PBP2"/>
</dbReference>
<feature type="binding site" evidence="5">
    <location>
        <position position="73"/>
    </location>
    <ligand>
        <name>molybdate</name>
        <dbReference type="ChEBI" id="CHEBI:36264"/>
    </ligand>
</feature>
<sequence length="264" mass="28800">MKKVILTAVALLVSVVLFAGCQAEKGGSAKGKSEKVQITVSAAASLKDVLAELSSVYEKDHPNVSIKFNFGSSGALQQQIEQGAPADLFFSAAEDKFNRVVNQGLIDKKDTVKLVENSLVLIVPKGKNQHVNSFKDLAEGKIEKLAVGKPESVPAGKYAKETLTNLDVWSKVQSKIVYCKDVRQVLSYIETGNADAGIVYRTDALSSDQVETVETAKSDLHTPIVYPLGIVKNTKHREQSEEFYQFLQSDQAVKAMEKYGFKKG</sequence>
<proteinExistence type="inferred from homology"/>
<dbReference type="GO" id="GO:0015689">
    <property type="term" value="P:molybdate ion transport"/>
    <property type="evidence" value="ECO:0007669"/>
    <property type="project" value="InterPro"/>
</dbReference>
<evidence type="ECO:0000256" key="5">
    <source>
        <dbReference type="PIRSR" id="PIRSR004846-1"/>
    </source>
</evidence>
<feature type="signal peptide" evidence="6">
    <location>
        <begin position="1"/>
        <end position="19"/>
    </location>
</feature>
<dbReference type="EMBL" id="CP065647">
    <property type="protein sequence ID" value="QPR72284.1"/>
    <property type="molecule type" value="Genomic_DNA"/>
</dbReference>
<keyword evidence="4 6" id="KW-0732">Signal</keyword>
<dbReference type="SUPFAM" id="SSF53850">
    <property type="entry name" value="Periplasmic binding protein-like II"/>
    <property type="match status" value="1"/>
</dbReference>
<organism evidence="8 9">
    <name type="scientific">Bacillus licheniformis</name>
    <dbReference type="NCBI Taxonomy" id="1402"/>
    <lineage>
        <taxon>Bacteria</taxon>
        <taxon>Bacillati</taxon>
        <taxon>Bacillota</taxon>
        <taxon>Bacilli</taxon>
        <taxon>Bacillales</taxon>
        <taxon>Bacillaceae</taxon>
        <taxon>Bacillus</taxon>
    </lineage>
</organism>
<feature type="binding site" evidence="5">
    <location>
        <position position="200"/>
    </location>
    <ligand>
        <name>molybdate</name>
        <dbReference type="ChEBI" id="CHEBI:36264"/>
    </ligand>
</feature>
<evidence type="ECO:0000256" key="3">
    <source>
        <dbReference type="ARBA" id="ARBA00022723"/>
    </source>
</evidence>
<feature type="binding site" evidence="5">
    <location>
        <position position="182"/>
    </location>
    <ligand>
        <name>molybdate</name>
        <dbReference type="ChEBI" id="CHEBI:36264"/>
    </ligand>
</feature>
<evidence type="ECO:0000256" key="4">
    <source>
        <dbReference type="ARBA" id="ARBA00022729"/>
    </source>
</evidence>
<dbReference type="Proteomes" id="UP000595038">
    <property type="component" value="Chromosome"/>
</dbReference>
<dbReference type="Proteomes" id="UP000435910">
    <property type="component" value="Unassembled WGS sequence"/>
</dbReference>
<dbReference type="Pfam" id="PF13531">
    <property type="entry name" value="SBP_bac_11"/>
    <property type="match status" value="1"/>
</dbReference>
<evidence type="ECO:0000313" key="8">
    <source>
        <dbReference type="EMBL" id="TWL28749.1"/>
    </source>
</evidence>
<dbReference type="CDD" id="cd13537">
    <property type="entry name" value="PBP2_YvgL_like"/>
    <property type="match status" value="1"/>
</dbReference>
<dbReference type="AlphaFoldDB" id="A0A415J035"/>
<dbReference type="Gene3D" id="3.40.190.10">
    <property type="entry name" value="Periplasmic binding protein-like II"/>
    <property type="match status" value="2"/>
</dbReference>
<evidence type="ECO:0000313" key="9">
    <source>
        <dbReference type="Proteomes" id="UP000435910"/>
    </source>
</evidence>
<gene>
    <name evidence="7" type="primary">modA</name>
    <name evidence="8" type="ORF">CHCC16736_3351</name>
    <name evidence="7" type="ORF">I6G80_21140</name>
</gene>
<protein>
    <submittedName>
        <fullName evidence="7">Molybdate ABC transporter substrate-binding protein</fullName>
    </submittedName>
    <submittedName>
        <fullName evidence="8">Molybdate-binding periplasmic protein</fullName>
    </submittedName>
</protein>
<dbReference type="InterPro" id="IPR050682">
    <property type="entry name" value="ModA/WtpA"/>
</dbReference>
<dbReference type="GO" id="GO:1901359">
    <property type="term" value="F:tungstate binding"/>
    <property type="evidence" value="ECO:0007669"/>
    <property type="project" value="UniProtKB-ARBA"/>
</dbReference>
<comment type="similarity">
    <text evidence="1">Belongs to the bacterial solute-binding protein ModA family.</text>
</comment>
<keyword evidence="3 5" id="KW-0479">Metal-binding</keyword>
<evidence type="ECO:0000256" key="6">
    <source>
        <dbReference type="SAM" id="SignalP"/>
    </source>
</evidence>
<dbReference type="InterPro" id="IPR005950">
    <property type="entry name" value="ModA"/>
</dbReference>